<reference evidence="2 3" key="2">
    <citation type="submission" date="2018-11" db="EMBL/GenBank/DDBJ databases">
        <authorList>
            <consortium name="Pathogen Informatics"/>
        </authorList>
    </citation>
    <scope>NUCLEOTIDE SEQUENCE [LARGE SCALE GENOMIC DNA]</scope>
    <source>
        <strain evidence="2">Dakar</strain>
        <strain evidence="3">Dakar, Senegal</strain>
    </source>
</reference>
<gene>
    <name evidence="2" type="ORF">SCUD_LOCUS8688</name>
</gene>
<reference evidence="4" key="1">
    <citation type="submission" date="2016-06" db="UniProtKB">
        <authorList>
            <consortium name="WormBaseParasite"/>
        </authorList>
    </citation>
    <scope>IDENTIFICATION</scope>
</reference>
<dbReference type="AlphaFoldDB" id="A0A183K125"/>
<evidence type="ECO:0000313" key="2">
    <source>
        <dbReference type="EMBL" id="VDP31988.1"/>
    </source>
</evidence>
<feature type="region of interest" description="Disordered" evidence="1">
    <location>
        <begin position="53"/>
        <end position="137"/>
    </location>
</feature>
<keyword evidence="3" id="KW-1185">Reference proteome</keyword>
<dbReference type="EMBL" id="UZAK01032860">
    <property type="protein sequence ID" value="VDP31988.1"/>
    <property type="molecule type" value="Genomic_DNA"/>
</dbReference>
<organism evidence="4">
    <name type="scientific">Schistosoma curassoni</name>
    <dbReference type="NCBI Taxonomy" id="6186"/>
    <lineage>
        <taxon>Eukaryota</taxon>
        <taxon>Metazoa</taxon>
        <taxon>Spiralia</taxon>
        <taxon>Lophotrochozoa</taxon>
        <taxon>Platyhelminthes</taxon>
        <taxon>Trematoda</taxon>
        <taxon>Digenea</taxon>
        <taxon>Strigeidida</taxon>
        <taxon>Schistosomatoidea</taxon>
        <taxon>Schistosomatidae</taxon>
        <taxon>Schistosoma</taxon>
    </lineage>
</organism>
<evidence type="ECO:0000256" key="1">
    <source>
        <dbReference type="SAM" id="MobiDB-lite"/>
    </source>
</evidence>
<accession>A0A183K125</accession>
<evidence type="ECO:0000313" key="4">
    <source>
        <dbReference type="WBParaSite" id="SCUD_0000868801-mRNA-1"/>
    </source>
</evidence>
<name>A0A183K125_9TREM</name>
<dbReference type="Proteomes" id="UP000279833">
    <property type="component" value="Unassembled WGS sequence"/>
</dbReference>
<evidence type="ECO:0000313" key="3">
    <source>
        <dbReference type="Proteomes" id="UP000279833"/>
    </source>
</evidence>
<feature type="compositionally biased region" description="Basic and acidic residues" evidence="1">
    <location>
        <begin position="97"/>
        <end position="122"/>
    </location>
</feature>
<feature type="compositionally biased region" description="Polar residues" evidence="1">
    <location>
        <begin position="127"/>
        <end position="137"/>
    </location>
</feature>
<protein>
    <submittedName>
        <fullName evidence="2 4">Uncharacterized protein</fullName>
    </submittedName>
</protein>
<dbReference type="WBParaSite" id="SCUD_0000868801-mRNA-1">
    <property type="protein sequence ID" value="SCUD_0000868801-mRNA-1"/>
    <property type="gene ID" value="SCUD_0000868801"/>
</dbReference>
<feature type="compositionally biased region" description="Polar residues" evidence="1">
    <location>
        <begin position="75"/>
        <end position="86"/>
    </location>
</feature>
<feature type="compositionally biased region" description="Basic and acidic residues" evidence="1">
    <location>
        <begin position="58"/>
        <end position="73"/>
    </location>
</feature>
<sequence>MVVGGSQRETLGLGFVLLGTRQQGVPVILSELLLPGGLDSSQDLKEHKLNVTNPRRGRNQEEAMEVDRTHIEESSCVTKVSSQMGSSRLKEKRKNKEHITPRNGDRREKNELQLDRTRKEGPEYSGFKNSGRWSMHH</sequence>
<proteinExistence type="predicted"/>